<evidence type="ECO:0000256" key="2">
    <source>
        <dbReference type="SAM" id="Phobius"/>
    </source>
</evidence>
<feature type="transmembrane region" description="Helical" evidence="2">
    <location>
        <begin position="405"/>
        <end position="426"/>
    </location>
</feature>
<accession>A0ABS0ESG8</accession>
<sequence>MLSISAGVKQGEAEHRLMSAMKIVLAMRMDDSGHQQQLSAQPGSGQHPGSGGSAESDVRVGRPFSGGPLYKIQGVVGLLQDGKPNVGRRALLAMALCWLPLAFLSALPGYDNSSFWPDFGTHARYLIVVPLLILAERICIPRIGALASHFLESGIVAEQERPAFLGILASTQRLLNLLWVEIAVVVLAYLAIATMYEARPFAGIPAWLIVSTPVGKVLSPAGWWGLLVSLPLMLCLLLSWVWRLCLWGRFLYLVSRLELRLTPAHPDGAAGLGFIGYSSQAFAVLAIALGALVAGAIANSIYAGASLTSYHYLILFFVLGVVLFFNFPLLVFLGQMLRAWRRGTLEYGGLADRFGLEFERKWLRDPQMARESMMDRPDFSSATDLYQVVDRVYAMWLLPVHPKSVLLLAVSAFLPFIPVALMALPFDAIVDKLTGLLF</sequence>
<keyword evidence="2" id="KW-0472">Membrane</keyword>
<protein>
    <submittedName>
        <fullName evidence="3">Uncharacterized protein</fullName>
    </submittedName>
</protein>
<gene>
    <name evidence="3" type="ORF">IXC47_08645</name>
</gene>
<evidence type="ECO:0000313" key="4">
    <source>
        <dbReference type="Proteomes" id="UP000657372"/>
    </source>
</evidence>
<dbReference type="Proteomes" id="UP000657372">
    <property type="component" value="Unassembled WGS sequence"/>
</dbReference>
<feature type="transmembrane region" description="Helical" evidence="2">
    <location>
        <begin position="221"/>
        <end position="242"/>
    </location>
</feature>
<organism evidence="3 4">
    <name type="scientific">Herminiimonas contaminans</name>
    <dbReference type="NCBI Taxonomy" id="1111140"/>
    <lineage>
        <taxon>Bacteria</taxon>
        <taxon>Pseudomonadati</taxon>
        <taxon>Pseudomonadota</taxon>
        <taxon>Betaproteobacteria</taxon>
        <taxon>Burkholderiales</taxon>
        <taxon>Oxalobacteraceae</taxon>
        <taxon>Herminiimonas</taxon>
    </lineage>
</organism>
<evidence type="ECO:0000313" key="3">
    <source>
        <dbReference type="EMBL" id="MBF8177746.1"/>
    </source>
</evidence>
<reference evidence="3 4" key="1">
    <citation type="submission" date="2020-11" db="EMBL/GenBank/DDBJ databases">
        <title>WGS of Herminiimonas contaminans strain Marseille-Q4544 isolated from planarians Schmidtea mediterranea.</title>
        <authorList>
            <person name="Kangale L."/>
        </authorList>
    </citation>
    <scope>NUCLEOTIDE SEQUENCE [LARGE SCALE GENOMIC DNA]</scope>
    <source>
        <strain evidence="3 4">Marseille-Q4544</strain>
    </source>
</reference>
<dbReference type="RefSeq" id="WP_195875321.1">
    <property type="nucleotide sequence ID" value="NZ_JADOEL010000005.1"/>
</dbReference>
<feature type="transmembrane region" description="Helical" evidence="2">
    <location>
        <begin position="122"/>
        <end position="140"/>
    </location>
</feature>
<feature type="transmembrane region" description="Helical" evidence="2">
    <location>
        <begin position="174"/>
        <end position="196"/>
    </location>
</feature>
<proteinExistence type="predicted"/>
<feature type="region of interest" description="Disordered" evidence="1">
    <location>
        <begin position="34"/>
        <end position="58"/>
    </location>
</feature>
<keyword evidence="4" id="KW-1185">Reference proteome</keyword>
<name>A0ABS0ESG8_9BURK</name>
<feature type="transmembrane region" description="Helical" evidence="2">
    <location>
        <begin position="90"/>
        <end position="110"/>
    </location>
</feature>
<feature type="transmembrane region" description="Helical" evidence="2">
    <location>
        <begin position="310"/>
        <end position="333"/>
    </location>
</feature>
<evidence type="ECO:0000256" key="1">
    <source>
        <dbReference type="SAM" id="MobiDB-lite"/>
    </source>
</evidence>
<comment type="caution">
    <text evidence="3">The sequence shown here is derived from an EMBL/GenBank/DDBJ whole genome shotgun (WGS) entry which is preliminary data.</text>
</comment>
<dbReference type="EMBL" id="JADOEL010000005">
    <property type="protein sequence ID" value="MBF8177746.1"/>
    <property type="molecule type" value="Genomic_DNA"/>
</dbReference>
<feature type="transmembrane region" description="Helical" evidence="2">
    <location>
        <begin position="282"/>
        <end position="304"/>
    </location>
</feature>
<keyword evidence="2" id="KW-0812">Transmembrane</keyword>
<keyword evidence="2" id="KW-1133">Transmembrane helix</keyword>